<protein>
    <recommendedName>
        <fullName evidence="3">CHAD domain-containing protein</fullName>
    </recommendedName>
</protein>
<evidence type="ECO:0000313" key="2">
    <source>
        <dbReference type="Proteomes" id="UP000006250"/>
    </source>
</evidence>
<dbReference type="STRING" id="596151.DesfrDRAFT_0548"/>
<dbReference type="EMBL" id="AECZ01000002">
    <property type="protein sequence ID" value="EFL52918.1"/>
    <property type="molecule type" value="Genomic_DNA"/>
</dbReference>
<keyword evidence="2" id="KW-1185">Reference proteome</keyword>
<dbReference type="eggNOG" id="ENOG502ZIA9">
    <property type="taxonomic scope" value="Bacteria"/>
</dbReference>
<dbReference type="Proteomes" id="UP000006250">
    <property type="component" value="Unassembled WGS sequence"/>
</dbReference>
<dbReference type="AlphaFoldDB" id="E1JSE9"/>
<dbReference type="OrthoDB" id="5459697at2"/>
<reference evidence="1 2" key="1">
    <citation type="submission" date="2010-08" db="EMBL/GenBank/DDBJ databases">
        <title>The draft genome of Desulfovibrio fructosovorans JJ.</title>
        <authorList>
            <consortium name="US DOE Joint Genome Institute (JGI-PGF)"/>
            <person name="Lucas S."/>
            <person name="Copeland A."/>
            <person name="Lapidus A."/>
            <person name="Cheng J.-F."/>
            <person name="Bruce D."/>
            <person name="Goodwin L."/>
            <person name="Pitluck S."/>
            <person name="Land M.L."/>
            <person name="Hauser L."/>
            <person name="Chang Y.-J."/>
            <person name="Jeffries C."/>
            <person name="Wall J.D."/>
            <person name="Stahl D.A."/>
            <person name="Arkin A.P."/>
            <person name="Dehal P."/>
            <person name="Stolyar S.M."/>
            <person name="Hazen T.C."/>
            <person name="Woyke T.J."/>
        </authorList>
    </citation>
    <scope>NUCLEOTIDE SEQUENCE [LARGE SCALE GENOMIC DNA]</scope>
    <source>
        <strain evidence="1 2">JJ</strain>
    </source>
</reference>
<name>E1JSE9_SOLFR</name>
<sequence>MLAWLRKKWRHLADKRHLAREIHPETFRTMAAELAELAEVASKVRPEEQAFLLKARRIRREMQELGRMAARPEFRMLPSQKRLELRESLLSSREQLLKTLYDAPVVTTTRQ</sequence>
<organism evidence="1 2">
    <name type="scientific">Solidesulfovibrio fructosivorans JJ]</name>
    <dbReference type="NCBI Taxonomy" id="596151"/>
    <lineage>
        <taxon>Bacteria</taxon>
        <taxon>Pseudomonadati</taxon>
        <taxon>Thermodesulfobacteriota</taxon>
        <taxon>Desulfovibrionia</taxon>
        <taxon>Desulfovibrionales</taxon>
        <taxon>Desulfovibrionaceae</taxon>
        <taxon>Solidesulfovibrio</taxon>
    </lineage>
</organism>
<evidence type="ECO:0008006" key="3">
    <source>
        <dbReference type="Google" id="ProtNLM"/>
    </source>
</evidence>
<dbReference type="RefSeq" id="WP_005990853.1">
    <property type="nucleotide sequence ID" value="NZ_AECZ01000002.1"/>
</dbReference>
<gene>
    <name evidence="1" type="ORF">DesfrDRAFT_0548</name>
</gene>
<evidence type="ECO:0000313" key="1">
    <source>
        <dbReference type="EMBL" id="EFL52918.1"/>
    </source>
</evidence>
<proteinExistence type="predicted"/>
<accession>E1JSE9</accession>
<comment type="caution">
    <text evidence="1">The sequence shown here is derived from an EMBL/GenBank/DDBJ whole genome shotgun (WGS) entry which is preliminary data.</text>
</comment>